<protein>
    <submittedName>
        <fullName evidence="2">Uncharacterized protein</fullName>
    </submittedName>
</protein>
<evidence type="ECO:0000313" key="2">
    <source>
        <dbReference type="EMBL" id="KAJ8869903.1"/>
    </source>
</evidence>
<feature type="transmembrane region" description="Helical" evidence="1">
    <location>
        <begin position="303"/>
        <end position="320"/>
    </location>
</feature>
<keyword evidence="3" id="KW-1185">Reference proteome</keyword>
<feature type="non-terminal residue" evidence="2">
    <location>
        <position position="327"/>
    </location>
</feature>
<dbReference type="EMBL" id="JARBHB010000013">
    <property type="protein sequence ID" value="KAJ8869903.1"/>
    <property type="molecule type" value="Genomic_DNA"/>
</dbReference>
<dbReference type="PANTHER" id="PTHR11161">
    <property type="entry name" value="O-ACYLTRANSFERASE"/>
    <property type="match status" value="1"/>
</dbReference>
<dbReference type="InterPro" id="IPR052728">
    <property type="entry name" value="O2_lipid_transport_reg"/>
</dbReference>
<feature type="transmembrane region" description="Helical" evidence="1">
    <location>
        <begin position="74"/>
        <end position="95"/>
    </location>
</feature>
<gene>
    <name evidence="2" type="ORF">PR048_028912</name>
</gene>
<keyword evidence="1" id="KW-1133">Transmembrane helix</keyword>
<sequence>MAPRCLVECTPHCITTVFRMEEFVGKSWTGIVRAASLYTDPFIMMSGLLTSYSFSRQLRANKSLNVYRQYSSRLFRLVPNLAALILFCTFLLPWLGSGPQWNLVVQHHSDICKTNWWRNFLFIHNYYGFENMRDSVYVDGSQCLTHTHHLGIDAQLFFVSPCSYSCCGGGRSLVCQRCSPLRPYPQLCGTRCPMPSSSAHTSTTVPRKYSRLSFHFCLLRVVSELFNTANLSYIIPLHRATVYVMGILLGYILQYVGTDFKMKKSHLMCGWMFTVAMLYFSLVAPSKMSERLYMYSPLDAANYAAFSPIAWCLVFSWVIFTSHTGNG</sequence>
<evidence type="ECO:0000256" key="1">
    <source>
        <dbReference type="SAM" id="Phobius"/>
    </source>
</evidence>
<feature type="transmembrane region" description="Helical" evidence="1">
    <location>
        <begin position="233"/>
        <end position="253"/>
    </location>
</feature>
<proteinExistence type="predicted"/>
<name>A0ABQ9GBX0_9NEOP</name>
<evidence type="ECO:0000313" key="3">
    <source>
        <dbReference type="Proteomes" id="UP001159363"/>
    </source>
</evidence>
<keyword evidence="1" id="KW-0812">Transmembrane</keyword>
<dbReference type="PANTHER" id="PTHR11161:SF4">
    <property type="entry name" value="DROP DEAD"/>
    <property type="match status" value="1"/>
</dbReference>
<feature type="transmembrane region" description="Helical" evidence="1">
    <location>
        <begin position="265"/>
        <end position="283"/>
    </location>
</feature>
<organism evidence="2 3">
    <name type="scientific">Dryococelus australis</name>
    <dbReference type="NCBI Taxonomy" id="614101"/>
    <lineage>
        <taxon>Eukaryota</taxon>
        <taxon>Metazoa</taxon>
        <taxon>Ecdysozoa</taxon>
        <taxon>Arthropoda</taxon>
        <taxon>Hexapoda</taxon>
        <taxon>Insecta</taxon>
        <taxon>Pterygota</taxon>
        <taxon>Neoptera</taxon>
        <taxon>Polyneoptera</taxon>
        <taxon>Phasmatodea</taxon>
        <taxon>Verophasmatodea</taxon>
        <taxon>Anareolatae</taxon>
        <taxon>Phasmatidae</taxon>
        <taxon>Eurycanthinae</taxon>
        <taxon>Dryococelus</taxon>
    </lineage>
</organism>
<reference evidence="2 3" key="1">
    <citation type="submission" date="2023-02" db="EMBL/GenBank/DDBJ databases">
        <title>LHISI_Scaffold_Assembly.</title>
        <authorList>
            <person name="Stuart O.P."/>
            <person name="Cleave R."/>
            <person name="Magrath M.J.L."/>
            <person name="Mikheyev A.S."/>
        </authorList>
    </citation>
    <scope>NUCLEOTIDE SEQUENCE [LARGE SCALE GENOMIC DNA]</scope>
    <source>
        <strain evidence="2">Daus_M_001</strain>
        <tissue evidence="2">Leg muscle</tissue>
    </source>
</reference>
<dbReference type="Proteomes" id="UP001159363">
    <property type="component" value="Chromosome 12"/>
</dbReference>
<comment type="caution">
    <text evidence="2">The sequence shown here is derived from an EMBL/GenBank/DDBJ whole genome shotgun (WGS) entry which is preliminary data.</text>
</comment>
<keyword evidence="1" id="KW-0472">Membrane</keyword>
<accession>A0ABQ9GBX0</accession>